<evidence type="ECO:0008006" key="3">
    <source>
        <dbReference type="Google" id="ProtNLM"/>
    </source>
</evidence>
<keyword evidence="2" id="KW-1185">Reference proteome</keyword>
<evidence type="ECO:0000313" key="2">
    <source>
        <dbReference type="Proteomes" id="UP000214684"/>
    </source>
</evidence>
<gene>
    <name evidence="1" type="ORF">B0A64_18505</name>
</gene>
<dbReference type="Pfam" id="PF13644">
    <property type="entry name" value="DKNYY"/>
    <property type="match status" value="1"/>
</dbReference>
<proteinExistence type="predicted"/>
<organism evidence="1 2">
    <name type="scientific">Flavobacterium araucananum</name>
    <dbReference type="NCBI Taxonomy" id="946678"/>
    <lineage>
        <taxon>Bacteria</taxon>
        <taxon>Pseudomonadati</taxon>
        <taxon>Bacteroidota</taxon>
        <taxon>Flavobacteriia</taxon>
        <taxon>Flavobacteriales</taxon>
        <taxon>Flavobacteriaceae</taxon>
        <taxon>Flavobacterium</taxon>
    </lineage>
</organism>
<accession>A0A227NY99</accession>
<dbReference type="AlphaFoldDB" id="A0A227NY99"/>
<dbReference type="Proteomes" id="UP000214684">
    <property type="component" value="Unassembled WGS sequence"/>
</dbReference>
<reference evidence="1 2" key="1">
    <citation type="submission" date="2016-11" db="EMBL/GenBank/DDBJ databases">
        <title>Whole genomes of Flavobacteriaceae.</title>
        <authorList>
            <person name="Stine C."/>
            <person name="Li C."/>
            <person name="Tadesse D."/>
        </authorList>
    </citation>
    <scope>NUCLEOTIDE SEQUENCE [LARGE SCALE GENOMIC DNA]</scope>
    <source>
        <strain evidence="1 2">DSM 24704</strain>
    </source>
</reference>
<protein>
    <recommendedName>
        <fullName evidence="3">DKNYY family protein</fullName>
    </recommendedName>
</protein>
<dbReference type="EMBL" id="MUGS01000044">
    <property type="protein sequence ID" value="OXG02263.1"/>
    <property type="molecule type" value="Genomic_DNA"/>
</dbReference>
<evidence type="ECO:0000313" key="1">
    <source>
        <dbReference type="EMBL" id="OXG02263.1"/>
    </source>
</evidence>
<sequence>MKIFFIVLAIVILGFLSIRFFLFKIGKPVNLKVSNSYFHHYRKNLIVYSPMGNWFELGYFESEADVATFQPINEDFGKDKNTIFWKGKKQWVDYDTFKIDASVIKDKNHVYNSNGKKFDVLEIIEDADPKTYQLLDPSIKDYQKYNWFKDVNAVYYKNKRVEGDPATFKPLNDAIAVDANFIYAIITYRGEGLEVMEVNDVVRKHKRIDGEIHSINETYAQIGNSIVSAFTKAEFELNTFDTIATVKKIDYWKIIVNDVLINKGIIVPEIDVKTFEILDYNFSKDKNHVYYDCKKIKEANYSSFKIISEEYSKDSKHVYFKDVIIKEANPETFKVTSQYGIWEDGENQFKNGEILSSK</sequence>
<dbReference type="InterPro" id="IPR027375">
    <property type="entry name" value="DKNYY"/>
</dbReference>
<name>A0A227NY99_9FLAO</name>
<dbReference type="OrthoDB" id="1157940at2"/>
<comment type="caution">
    <text evidence="1">The sequence shown here is derived from an EMBL/GenBank/DDBJ whole genome shotgun (WGS) entry which is preliminary data.</text>
</comment>